<dbReference type="PROSITE" id="PS51257">
    <property type="entry name" value="PROKAR_LIPOPROTEIN"/>
    <property type="match status" value="1"/>
</dbReference>
<proteinExistence type="predicted"/>
<evidence type="ECO:0000313" key="5">
    <source>
        <dbReference type="WBParaSite" id="MBELARI_LOCUS14848"/>
    </source>
</evidence>
<accession>A0AAF3ELD0</accession>
<feature type="compositionally biased region" description="Basic and acidic residues" evidence="1">
    <location>
        <begin position="345"/>
        <end position="355"/>
    </location>
</feature>
<dbReference type="WBParaSite" id="MBELARI_LOCUS14848">
    <property type="protein sequence ID" value="MBELARI_LOCUS14848"/>
    <property type="gene ID" value="MBELARI_LOCUS14848"/>
</dbReference>
<dbReference type="InterPro" id="IPR006150">
    <property type="entry name" value="Cys_repeat_1"/>
</dbReference>
<feature type="region of interest" description="Disordered" evidence="1">
    <location>
        <begin position="330"/>
        <end position="355"/>
    </location>
</feature>
<keyword evidence="4" id="KW-1185">Reference proteome</keyword>
<feature type="domain" description="EB" evidence="3">
    <location>
        <begin position="457"/>
        <end position="519"/>
    </location>
</feature>
<dbReference type="Pfam" id="PF01683">
    <property type="entry name" value="EB"/>
    <property type="match status" value="1"/>
</dbReference>
<evidence type="ECO:0000259" key="3">
    <source>
        <dbReference type="Pfam" id="PF01683"/>
    </source>
</evidence>
<protein>
    <submittedName>
        <fullName evidence="5">EB domain-containing protein</fullName>
    </submittedName>
</protein>
<feature type="signal peptide" evidence="2">
    <location>
        <begin position="1"/>
        <end position="22"/>
    </location>
</feature>
<reference evidence="5" key="1">
    <citation type="submission" date="2024-02" db="UniProtKB">
        <authorList>
            <consortium name="WormBaseParasite"/>
        </authorList>
    </citation>
    <scope>IDENTIFICATION</scope>
</reference>
<evidence type="ECO:0000256" key="1">
    <source>
        <dbReference type="SAM" id="MobiDB-lite"/>
    </source>
</evidence>
<feature type="chain" id="PRO_5042247961" evidence="2">
    <location>
        <begin position="23"/>
        <end position="608"/>
    </location>
</feature>
<evidence type="ECO:0000313" key="4">
    <source>
        <dbReference type="Proteomes" id="UP000887575"/>
    </source>
</evidence>
<evidence type="ECO:0000256" key="2">
    <source>
        <dbReference type="SAM" id="SignalP"/>
    </source>
</evidence>
<dbReference type="Proteomes" id="UP000887575">
    <property type="component" value="Unassembled WGS sequence"/>
</dbReference>
<organism evidence="4 5">
    <name type="scientific">Mesorhabditis belari</name>
    <dbReference type="NCBI Taxonomy" id="2138241"/>
    <lineage>
        <taxon>Eukaryota</taxon>
        <taxon>Metazoa</taxon>
        <taxon>Ecdysozoa</taxon>
        <taxon>Nematoda</taxon>
        <taxon>Chromadorea</taxon>
        <taxon>Rhabditida</taxon>
        <taxon>Rhabditina</taxon>
        <taxon>Rhabditomorpha</taxon>
        <taxon>Rhabditoidea</taxon>
        <taxon>Rhabditidae</taxon>
        <taxon>Mesorhabditinae</taxon>
        <taxon>Mesorhabditis</taxon>
    </lineage>
</organism>
<keyword evidence="2" id="KW-0732">Signal</keyword>
<dbReference type="AlphaFoldDB" id="A0AAF3ELD0"/>
<dbReference type="InterPro" id="IPR006149">
    <property type="entry name" value="EB_dom"/>
</dbReference>
<sequence>MTILRSLGVISVFLTLSVTAIGSSCTLSWQCGRGEFCDESECRRDECSLKEQCQLGETCKLGNVDGAVRKACFSTKYEKMEQKNPYCPGGGDTISVDGGRHFASCDLLQPCPGQSICNPQFGVCCTKLRTCPLPTKAMMNKITGKPIMCQIKGGRVMPCPSTGYCEQQTGFCCSLDDENEPLISRPSLPEIPTRPILGEFCVPSTGCEGNAACICNKQGTCRCDCPKEIGYTPAPDMKSCRRLRRRLKEKCTSDLECSAAFSECATGGCRCKPGFQRDGGGGCKPINYQCVGRQQPQMKNDKIVTCSLQQQSRFSRLKKIENATEIVEVENENNENNENNNLSQEDQKSREEEEKYEVIEVSPQENATMFDAQRDDCQMGFYCVPVFDDPQKPGFYQGFCCPNPIPREPACPVGKSHSSSQMPTFGCADCPDDHYCHRDTVSTEKEICCPKPCVSLEDLYVDGQCYPMAYNGDSCFIDDQCVAQPNKKAEQDASETAKLRCVQAICGCPSGFSYTDGECKRIECRVGLRGEPTVDRLGNLIRCARSSDCSQGSMCDPTGHVCCKGINRCPGGHIETGETCGSTTNCSGIEDLCYKTTKGLKICCQTEN</sequence>
<dbReference type="SMART" id="SM00289">
    <property type="entry name" value="WR1"/>
    <property type="match status" value="5"/>
</dbReference>
<name>A0AAF3ELD0_9BILA</name>